<evidence type="ECO:0000256" key="6">
    <source>
        <dbReference type="SAM" id="MobiDB-lite"/>
    </source>
</evidence>
<evidence type="ECO:0000313" key="8">
    <source>
        <dbReference type="Proteomes" id="UP001163823"/>
    </source>
</evidence>
<evidence type="ECO:0000256" key="2">
    <source>
        <dbReference type="ARBA" id="ARBA00022664"/>
    </source>
</evidence>
<keyword evidence="3" id="KW-0677">Repeat</keyword>
<dbReference type="GO" id="GO:0008380">
    <property type="term" value="P:RNA splicing"/>
    <property type="evidence" value="ECO:0007669"/>
    <property type="project" value="UniProtKB-KW"/>
</dbReference>
<dbReference type="SUPFAM" id="SSF48452">
    <property type="entry name" value="TPR-like"/>
    <property type="match status" value="1"/>
</dbReference>
<keyword evidence="5" id="KW-0539">Nucleus</keyword>
<evidence type="ECO:0000256" key="3">
    <source>
        <dbReference type="ARBA" id="ARBA00022737"/>
    </source>
</evidence>
<name>A0AAD7P8M0_QUISA</name>
<dbReference type="PANTHER" id="PTHR17204">
    <property type="entry name" value="PRE-MRNA PROCESSING PROTEIN PRP39-RELATED"/>
    <property type="match status" value="1"/>
</dbReference>
<gene>
    <name evidence="7" type="ORF">O6P43_031432</name>
</gene>
<protein>
    <submittedName>
        <fullName evidence="7">Squamous cell carcinoma antigen recognized by T-cells 3-like</fullName>
    </submittedName>
</protein>
<accession>A0AAD7P8M0</accession>
<comment type="caution">
    <text evidence="7">The sequence shown here is derived from an EMBL/GenBank/DDBJ whole genome shotgun (WGS) entry which is preliminary data.</text>
</comment>
<evidence type="ECO:0000313" key="7">
    <source>
        <dbReference type="EMBL" id="KAJ7946513.1"/>
    </source>
</evidence>
<evidence type="ECO:0000256" key="1">
    <source>
        <dbReference type="ARBA" id="ARBA00004123"/>
    </source>
</evidence>
<evidence type="ECO:0000256" key="4">
    <source>
        <dbReference type="ARBA" id="ARBA00023187"/>
    </source>
</evidence>
<keyword evidence="2" id="KW-0507">mRNA processing</keyword>
<dbReference type="Gene3D" id="1.25.40.10">
    <property type="entry name" value="Tetratricopeptide repeat domain"/>
    <property type="match status" value="1"/>
</dbReference>
<dbReference type="InterPro" id="IPR011990">
    <property type="entry name" value="TPR-like_helical_dom_sf"/>
</dbReference>
<organism evidence="7 8">
    <name type="scientific">Quillaja saponaria</name>
    <name type="common">Soap bark tree</name>
    <dbReference type="NCBI Taxonomy" id="32244"/>
    <lineage>
        <taxon>Eukaryota</taxon>
        <taxon>Viridiplantae</taxon>
        <taxon>Streptophyta</taxon>
        <taxon>Embryophyta</taxon>
        <taxon>Tracheophyta</taxon>
        <taxon>Spermatophyta</taxon>
        <taxon>Magnoliopsida</taxon>
        <taxon>eudicotyledons</taxon>
        <taxon>Gunneridae</taxon>
        <taxon>Pentapetalae</taxon>
        <taxon>rosids</taxon>
        <taxon>fabids</taxon>
        <taxon>Fabales</taxon>
        <taxon>Quillajaceae</taxon>
        <taxon>Quillaja</taxon>
    </lineage>
</organism>
<dbReference type="PANTHER" id="PTHR17204:SF25">
    <property type="entry name" value="RRM DOMAIN-CONTAINING PROTEIN"/>
    <property type="match status" value="1"/>
</dbReference>
<dbReference type="AlphaFoldDB" id="A0AAD7P8M0"/>
<evidence type="ECO:0000256" key="5">
    <source>
        <dbReference type="ARBA" id="ARBA00023242"/>
    </source>
</evidence>
<dbReference type="GO" id="GO:0006397">
    <property type="term" value="P:mRNA processing"/>
    <property type="evidence" value="ECO:0007669"/>
    <property type="project" value="UniProtKB-KW"/>
</dbReference>
<feature type="compositionally biased region" description="Basic and acidic residues" evidence="6">
    <location>
        <begin position="9"/>
        <end position="26"/>
    </location>
</feature>
<dbReference type="EMBL" id="JARAOO010000013">
    <property type="protein sequence ID" value="KAJ7946513.1"/>
    <property type="molecule type" value="Genomic_DNA"/>
</dbReference>
<keyword evidence="8" id="KW-1185">Reference proteome</keyword>
<feature type="region of interest" description="Disordered" evidence="6">
    <location>
        <begin position="1"/>
        <end position="51"/>
    </location>
</feature>
<comment type="subcellular location">
    <subcellularLocation>
        <location evidence="1">Nucleus</location>
    </subcellularLocation>
</comment>
<reference evidence="7" key="1">
    <citation type="journal article" date="2023" name="Science">
        <title>Elucidation of the pathway for biosynthesis of saponin adjuvants from the soapbark tree.</title>
        <authorList>
            <person name="Reed J."/>
            <person name="Orme A."/>
            <person name="El-Demerdash A."/>
            <person name="Owen C."/>
            <person name="Martin L.B.B."/>
            <person name="Misra R.C."/>
            <person name="Kikuchi S."/>
            <person name="Rejzek M."/>
            <person name="Martin A.C."/>
            <person name="Harkess A."/>
            <person name="Leebens-Mack J."/>
            <person name="Louveau T."/>
            <person name="Stephenson M.J."/>
            <person name="Osbourn A."/>
        </authorList>
    </citation>
    <scope>NUCLEOTIDE SEQUENCE</scope>
    <source>
        <strain evidence="7">S10</strain>
    </source>
</reference>
<feature type="compositionally biased region" description="Acidic residues" evidence="6">
    <location>
        <begin position="36"/>
        <end position="48"/>
    </location>
</feature>
<sequence>MVETLAESSEERNMNHEDKPMLDIKENPTPSGSDSDGSDSESDSDEEAQQNIQLQIFETELSANPSNYDALVQYIRLLRKTGDIEKLRRAREAMRELFPLTPTMWQEWAKDEASLNKGPDAFSAI</sequence>
<dbReference type="KEGG" id="qsa:O6P43_031432"/>
<keyword evidence="4" id="KW-0508">mRNA splicing</keyword>
<dbReference type="Proteomes" id="UP001163823">
    <property type="component" value="Chromosome 13"/>
</dbReference>
<dbReference type="GO" id="GO:0005634">
    <property type="term" value="C:nucleus"/>
    <property type="evidence" value="ECO:0007669"/>
    <property type="project" value="UniProtKB-SubCell"/>
</dbReference>
<proteinExistence type="predicted"/>